<dbReference type="Proteomes" id="UP000245591">
    <property type="component" value="Unassembled WGS sequence"/>
</dbReference>
<reference evidence="2 4" key="1">
    <citation type="journal article" date="2018" name="MBio">
        <title>Comparative Genomics Reveals the Core Gene Toolbox for the Fungus-Insect Symbiosis.</title>
        <authorList>
            <person name="Wang Y."/>
            <person name="Stata M."/>
            <person name="Wang W."/>
            <person name="Stajich J.E."/>
            <person name="White M.M."/>
            <person name="Moncalvo J.M."/>
        </authorList>
    </citation>
    <scope>NUCLEOTIDE SEQUENCE [LARGE SCALE GENOMIC DNA]</scope>
    <source>
        <strain evidence="2 4">AUS-126-30</strain>
    </source>
</reference>
<proteinExistence type="predicted"/>
<protein>
    <submittedName>
        <fullName evidence="2">Uncharacterized protein</fullName>
    </submittedName>
</protein>
<evidence type="ECO:0000313" key="2">
    <source>
        <dbReference type="EMBL" id="PVZ98117.1"/>
    </source>
</evidence>
<accession>A0A2U1IZA5</accession>
<feature type="chain" id="PRO_5044580846" evidence="1">
    <location>
        <begin position="18"/>
        <end position="151"/>
    </location>
</feature>
<evidence type="ECO:0000313" key="4">
    <source>
        <dbReference type="Proteomes" id="UP000245591"/>
    </source>
</evidence>
<keyword evidence="1" id="KW-0732">Signal</keyword>
<sequence>MKFQSLLYMIFAVCSTALKCDDNSKRWAECGESKVLSTKYIGFINRSEGDDFVQIPNKVISKLNNMQLGSHDFISRHVHPQYQRYFDQDTGLTWILTISMEYNFKSAINEGDWVTAIEEMVDTMNKYKAYQSTINTDSGSMEISTFPTYSL</sequence>
<feature type="signal peptide" evidence="1">
    <location>
        <begin position="1"/>
        <end position="17"/>
    </location>
</feature>
<dbReference type="EMBL" id="MBFU01000586">
    <property type="protein sequence ID" value="PVZ98117.1"/>
    <property type="molecule type" value="Genomic_DNA"/>
</dbReference>
<name>A0A2U1IZA5_SMIAN</name>
<organism evidence="2 4">
    <name type="scientific">Smittium angustum</name>
    <dbReference type="NCBI Taxonomy" id="133377"/>
    <lineage>
        <taxon>Eukaryota</taxon>
        <taxon>Fungi</taxon>
        <taxon>Fungi incertae sedis</taxon>
        <taxon>Zoopagomycota</taxon>
        <taxon>Kickxellomycotina</taxon>
        <taxon>Harpellomycetes</taxon>
        <taxon>Harpellales</taxon>
        <taxon>Legeriomycetaceae</taxon>
        <taxon>Smittium</taxon>
    </lineage>
</organism>
<evidence type="ECO:0000313" key="3">
    <source>
        <dbReference type="EMBL" id="PVZ98724.1"/>
    </source>
</evidence>
<dbReference type="AlphaFoldDB" id="A0A2U1IZA5"/>
<dbReference type="EMBL" id="MBFU01000516">
    <property type="protein sequence ID" value="PVZ98724.1"/>
    <property type="molecule type" value="Genomic_DNA"/>
</dbReference>
<comment type="caution">
    <text evidence="2">The sequence shown here is derived from an EMBL/GenBank/DDBJ whole genome shotgun (WGS) entry which is preliminary data.</text>
</comment>
<gene>
    <name evidence="3" type="ORF">BB558_005262</name>
    <name evidence="2" type="ORF">BB558_005856</name>
</gene>
<evidence type="ECO:0000256" key="1">
    <source>
        <dbReference type="SAM" id="SignalP"/>
    </source>
</evidence>
<keyword evidence="4" id="KW-1185">Reference proteome</keyword>